<dbReference type="InterPro" id="IPR006680">
    <property type="entry name" value="Amidohydro-rel"/>
</dbReference>
<dbReference type="OrthoDB" id="191270at2759"/>
<keyword evidence="2 3" id="KW-0456">Lyase</keyword>
<comment type="similarity">
    <text evidence="3">Belongs to the metallo-dependent hydrolases superfamily.</text>
</comment>
<name>A0A0A2VQY4_BEABA</name>
<proteinExistence type="inferred from homology"/>
<evidence type="ECO:0000256" key="1">
    <source>
        <dbReference type="ARBA" id="ARBA00022793"/>
    </source>
</evidence>
<sequence length="412" mass="44903">MKFALIYIFYSQILFSRAFNPDFLQSETTSHQFSTVAMAAANPVVDIHTHMYPPSYIAMLEKRDTIPLVRKFPQAEEPRLILLSSELDSLDAALKDPTAKLPGRPLSTHFASLAQKIHFMDTNGINVSVISLANPWFDFLDPSEAAGIADSVNAEFSQMCTQHVGRLFFFAALPLSAPVDAIKASIEHVRNLKYCRGIILGTSGLGKGLDDPNLLPIFKAVADANLLVFLHPHYGLPNQVYGPRGEEYGHVLPLALGFPMETTIAVARMYMAGVFDQVCNLQMLLAHSGGTLPFLAGRIESCIIHDGHLVNTGKVPKDRRTIWTVLKEQIYLDAVIYSEVGLQAAIASSGADRLMFGTDHPFFPPIQGDEQGPWDSSRLNAQAVNKAVGQGSGAAAAIMGLNAVRVLNLMAE</sequence>
<dbReference type="HOGENOM" id="CLU_039329_4_0_1"/>
<dbReference type="InterPro" id="IPR032465">
    <property type="entry name" value="ACMSD"/>
</dbReference>
<dbReference type="STRING" id="1245745.A0A0A2VQY4"/>
<evidence type="ECO:0000313" key="5">
    <source>
        <dbReference type="EMBL" id="KGQ10311.1"/>
    </source>
</evidence>
<protein>
    <submittedName>
        <fullName evidence="5">2-amino-3-carboxymuconate-6-semialdehyde decarboxylase</fullName>
    </submittedName>
</protein>
<dbReference type="Proteomes" id="UP000030106">
    <property type="component" value="Unassembled WGS sequence"/>
</dbReference>
<dbReference type="PANTHER" id="PTHR21240:SF28">
    <property type="entry name" value="ISO-OROTATE DECARBOXYLASE (EUROFUNG)"/>
    <property type="match status" value="1"/>
</dbReference>
<dbReference type="AlphaFoldDB" id="A0A0A2VQY4"/>
<dbReference type="InterPro" id="IPR032466">
    <property type="entry name" value="Metal_Hydrolase"/>
</dbReference>
<dbReference type="EMBL" id="ANFO01000331">
    <property type="protein sequence ID" value="KGQ10311.1"/>
    <property type="molecule type" value="Genomic_DNA"/>
</dbReference>
<comment type="caution">
    <text evidence="5">The sequence shown here is derived from an EMBL/GenBank/DDBJ whole genome shotgun (WGS) entry which is preliminary data.</text>
</comment>
<dbReference type="FunFam" id="3.20.20.140:FF:000055">
    <property type="entry name" value="Uracil-5-carboxylate decarboxylase"/>
    <property type="match status" value="1"/>
</dbReference>
<dbReference type="GO" id="GO:0005829">
    <property type="term" value="C:cytosol"/>
    <property type="evidence" value="ECO:0007669"/>
    <property type="project" value="TreeGrafter"/>
</dbReference>
<keyword evidence="1 3" id="KW-0210">Decarboxylase</keyword>
<organism evidence="5 6">
    <name type="scientific">Beauveria bassiana D1-5</name>
    <dbReference type="NCBI Taxonomy" id="1245745"/>
    <lineage>
        <taxon>Eukaryota</taxon>
        <taxon>Fungi</taxon>
        <taxon>Dikarya</taxon>
        <taxon>Ascomycota</taxon>
        <taxon>Pezizomycotina</taxon>
        <taxon>Sordariomycetes</taxon>
        <taxon>Hypocreomycetidae</taxon>
        <taxon>Hypocreales</taxon>
        <taxon>Cordycipitaceae</taxon>
        <taxon>Beauveria</taxon>
    </lineage>
</organism>
<dbReference type="Gene3D" id="3.20.20.140">
    <property type="entry name" value="Metal-dependent hydrolases"/>
    <property type="match status" value="1"/>
</dbReference>
<gene>
    <name evidence="5" type="ORF">BBAD15_g4340</name>
</gene>
<evidence type="ECO:0000256" key="3">
    <source>
        <dbReference type="RuleBase" id="RU366045"/>
    </source>
</evidence>
<dbReference type="Pfam" id="PF04909">
    <property type="entry name" value="Amidohydro_2"/>
    <property type="match status" value="1"/>
</dbReference>
<evidence type="ECO:0000259" key="4">
    <source>
        <dbReference type="Pfam" id="PF04909"/>
    </source>
</evidence>
<dbReference type="eggNOG" id="KOG4245">
    <property type="taxonomic scope" value="Eukaryota"/>
</dbReference>
<reference evidence="5 6" key="1">
    <citation type="submission" date="2012-10" db="EMBL/GenBank/DDBJ databases">
        <title>Genome sequencing and analysis of entomopathogenic fungi Beauveria bassiana D1-5.</title>
        <authorList>
            <person name="Li Q."/>
            <person name="Wang L."/>
            <person name="Zhang Z."/>
            <person name="Wang Q."/>
            <person name="Ren J."/>
            <person name="Wang M."/>
            <person name="Xu W."/>
            <person name="Wang J."/>
            <person name="Lu Y."/>
            <person name="Du Q."/>
            <person name="Sun Z."/>
        </authorList>
    </citation>
    <scope>NUCLEOTIDE SEQUENCE [LARGE SCALE GENOMIC DNA]</scope>
    <source>
        <strain evidence="5 6">D1-5</strain>
    </source>
</reference>
<accession>A0A0A2VQY4</accession>
<feature type="domain" description="Amidohydrolase-related" evidence="4">
    <location>
        <begin position="129"/>
        <end position="409"/>
    </location>
</feature>
<dbReference type="GO" id="GO:0016831">
    <property type="term" value="F:carboxy-lyase activity"/>
    <property type="evidence" value="ECO:0007669"/>
    <property type="project" value="UniProtKB-KW"/>
</dbReference>
<dbReference type="GO" id="GO:0019748">
    <property type="term" value="P:secondary metabolic process"/>
    <property type="evidence" value="ECO:0007669"/>
    <property type="project" value="TreeGrafter"/>
</dbReference>
<evidence type="ECO:0000313" key="6">
    <source>
        <dbReference type="Proteomes" id="UP000030106"/>
    </source>
</evidence>
<dbReference type="GO" id="GO:0016787">
    <property type="term" value="F:hydrolase activity"/>
    <property type="evidence" value="ECO:0007669"/>
    <property type="project" value="InterPro"/>
</dbReference>
<dbReference type="PANTHER" id="PTHR21240">
    <property type="entry name" value="2-AMINO-3-CARBOXYLMUCONATE-6-SEMIALDEHYDE DECARBOXYLASE"/>
    <property type="match status" value="1"/>
</dbReference>
<dbReference type="SUPFAM" id="SSF51556">
    <property type="entry name" value="Metallo-dependent hydrolases"/>
    <property type="match status" value="1"/>
</dbReference>
<evidence type="ECO:0000256" key="2">
    <source>
        <dbReference type="ARBA" id="ARBA00023239"/>
    </source>
</evidence>